<dbReference type="RefSeq" id="WP_132120350.1">
    <property type="nucleotide sequence ID" value="NZ_SLWS01000006.1"/>
</dbReference>
<evidence type="ECO:0008006" key="4">
    <source>
        <dbReference type="Google" id="ProtNLM"/>
    </source>
</evidence>
<keyword evidence="3" id="KW-1185">Reference proteome</keyword>
<keyword evidence="1" id="KW-0812">Transmembrane</keyword>
<evidence type="ECO:0000313" key="2">
    <source>
        <dbReference type="EMBL" id="TCO56790.1"/>
    </source>
</evidence>
<keyword evidence="1" id="KW-0472">Membrane</keyword>
<reference evidence="2 3" key="1">
    <citation type="submission" date="2019-03" db="EMBL/GenBank/DDBJ databases">
        <title>Genomic Encyclopedia of Type Strains, Phase IV (KMG-IV): sequencing the most valuable type-strain genomes for metagenomic binning, comparative biology and taxonomic classification.</title>
        <authorList>
            <person name="Goeker M."/>
        </authorList>
    </citation>
    <scope>NUCLEOTIDE SEQUENCE [LARGE SCALE GENOMIC DNA]</scope>
    <source>
        <strain evidence="2 3">DSM 45934</strain>
    </source>
</reference>
<evidence type="ECO:0000313" key="3">
    <source>
        <dbReference type="Proteomes" id="UP000295680"/>
    </source>
</evidence>
<dbReference type="EMBL" id="SLWS01000006">
    <property type="protein sequence ID" value="TCO56790.1"/>
    <property type="molecule type" value="Genomic_DNA"/>
</dbReference>
<dbReference type="OrthoDB" id="3194844at2"/>
<evidence type="ECO:0000256" key="1">
    <source>
        <dbReference type="SAM" id="Phobius"/>
    </source>
</evidence>
<gene>
    <name evidence="2" type="ORF">EV192_106265</name>
</gene>
<dbReference type="AlphaFoldDB" id="A0A4V2S6N9"/>
<dbReference type="Proteomes" id="UP000295680">
    <property type="component" value="Unassembled WGS sequence"/>
</dbReference>
<sequence length="264" mass="29312">MTAEDYALAQAVITAALVATVLRLLKFFRLPGLSLRDWFTLLDLLFPYVEEARTRSAELARRFYDQQRQLHRPDQPRHDLFLAGYRPDWFREAMEPARQAMTRAGASESAVAEVALRAATQVENGGRRTQLRAVDSDPVVVGWARVATGRETCAFCLMLVSRGPVYVSAEGAGLDTDDTTAHDLIATGDKAALDELMTRWHPGCDCKVVPVFNRADWPGRDAFLRARRIWAEHTQGHTGTAKLNAFRRALDSGTVDIPAMSLAA</sequence>
<dbReference type="InterPro" id="IPR057369">
    <property type="entry name" value="VG15"/>
</dbReference>
<proteinExistence type="predicted"/>
<name>A0A4V2S6N9_9PSEU</name>
<comment type="caution">
    <text evidence="2">The sequence shown here is derived from an EMBL/GenBank/DDBJ whole genome shotgun (WGS) entry which is preliminary data.</text>
</comment>
<keyword evidence="1" id="KW-1133">Transmembrane helix</keyword>
<feature type="transmembrane region" description="Helical" evidence="1">
    <location>
        <begin position="6"/>
        <end position="25"/>
    </location>
</feature>
<accession>A0A4V2S6N9</accession>
<dbReference type="Pfam" id="PF25310">
    <property type="entry name" value="VG15"/>
    <property type="match status" value="1"/>
</dbReference>
<protein>
    <recommendedName>
        <fullName evidence="4">Capsid maturation protease</fullName>
    </recommendedName>
</protein>
<organism evidence="2 3">
    <name type="scientific">Actinocrispum wychmicini</name>
    <dbReference type="NCBI Taxonomy" id="1213861"/>
    <lineage>
        <taxon>Bacteria</taxon>
        <taxon>Bacillati</taxon>
        <taxon>Actinomycetota</taxon>
        <taxon>Actinomycetes</taxon>
        <taxon>Pseudonocardiales</taxon>
        <taxon>Pseudonocardiaceae</taxon>
        <taxon>Actinocrispum</taxon>
    </lineage>
</organism>